<name>A0A9D4KE36_DREPO</name>
<reference evidence="1" key="2">
    <citation type="submission" date="2020-11" db="EMBL/GenBank/DDBJ databases">
        <authorList>
            <person name="McCartney M.A."/>
            <person name="Auch B."/>
            <person name="Kono T."/>
            <person name="Mallez S."/>
            <person name="Becker A."/>
            <person name="Gohl D.M."/>
            <person name="Silverstein K.A.T."/>
            <person name="Koren S."/>
            <person name="Bechman K.B."/>
            <person name="Herman A."/>
            <person name="Abrahante J.E."/>
            <person name="Garbe J."/>
        </authorList>
    </citation>
    <scope>NUCLEOTIDE SEQUENCE</scope>
    <source>
        <strain evidence="1">Duluth1</strain>
        <tissue evidence="1">Whole animal</tissue>
    </source>
</reference>
<accession>A0A9D4KE36</accession>
<comment type="caution">
    <text evidence="1">The sequence shown here is derived from an EMBL/GenBank/DDBJ whole genome shotgun (WGS) entry which is preliminary data.</text>
</comment>
<organism evidence="1 2">
    <name type="scientific">Dreissena polymorpha</name>
    <name type="common">Zebra mussel</name>
    <name type="synonym">Mytilus polymorpha</name>
    <dbReference type="NCBI Taxonomy" id="45954"/>
    <lineage>
        <taxon>Eukaryota</taxon>
        <taxon>Metazoa</taxon>
        <taxon>Spiralia</taxon>
        <taxon>Lophotrochozoa</taxon>
        <taxon>Mollusca</taxon>
        <taxon>Bivalvia</taxon>
        <taxon>Autobranchia</taxon>
        <taxon>Heteroconchia</taxon>
        <taxon>Euheterodonta</taxon>
        <taxon>Imparidentia</taxon>
        <taxon>Neoheterodontei</taxon>
        <taxon>Myida</taxon>
        <taxon>Dreissenoidea</taxon>
        <taxon>Dreissenidae</taxon>
        <taxon>Dreissena</taxon>
    </lineage>
</organism>
<proteinExistence type="predicted"/>
<keyword evidence="2" id="KW-1185">Reference proteome</keyword>
<evidence type="ECO:0000313" key="2">
    <source>
        <dbReference type="Proteomes" id="UP000828390"/>
    </source>
</evidence>
<dbReference type="Proteomes" id="UP000828390">
    <property type="component" value="Unassembled WGS sequence"/>
</dbReference>
<dbReference type="AlphaFoldDB" id="A0A9D4KE36"/>
<dbReference type="EMBL" id="JAIWYP010000004">
    <property type="protein sequence ID" value="KAH3837843.1"/>
    <property type="molecule type" value="Genomic_DNA"/>
</dbReference>
<evidence type="ECO:0000313" key="1">
    <source>
        <dbReference type="EMBL" id="KAH3837843.1"/>
    </source>
</evidence>
<reference evidence="1" key="1">
    <citation type="journal article" date="2019" name="bioRxiv">
        <title>The Genome of the Zebra Mussel, Dreissena polymorpha: A Resource for Invasive Species Research.</title>
        <authorList>
            <person name="McCartney M.A."/>
            <person name="Auch B."/>
            <person name="Kono T."/>
            <person name="Mallez S."/>
            <person name="Zhang Y."/>
            <person name="Obille A."/>
            <person name="Becker A."/>
            <person name="Abrahante J.E."/>
            <person name="Garbe J."/>
            <person name="Badalamenti J.P."/>
            <person name="Herman A."/>
            <person name="Mangelson H."/>
            <person name="Liachko I."/>
            <person name="Sullivan S."/>
            <person name="Sone E.D."/>
            <person name="Koren S."/>
            <person name="Silverstein K.A.T."/>
            <person name="Beckman K.B."/>
            <person name="Gohl D.M."/>
        </authorList>
    </citation>
    <scope>NUCLEOTIDE SEQUENCE</scope>
    <source>
        <strain evidence="1">Duluth1</strain>
        <tissue evidence="1">Whole animal</tissue>
    </source>
</reference>
<sequence length="61" mass="6764">MFLVCVYLYLQIENPALIYAELDLAPGTATFHKTAEEAVTTYVSIDFAATARNVDTAKYSK</sequence>
<gene>
    <name evidence="1" type="ORF">DPMN_111245</name>
</gene>
<protein>
    <submittedName>
        <fullName evidence="1">Uncharacterized protein</fullName>
    </submittedName>
</protein>